<protein>
    <submittedName>
        <fullName evidence="2">Uncharacterized protein</fullName>
    </submittedName>
</protein>
<dbReference type="PATRIC" id="fig|1116213.3.peg.524"/>
<proteinExistence type="predicted"/>
<feature type="chain" id="PRO_5003508774" evidence="1">
    <location>
        <begin position="23"/>
        <end position="212"/>
    </location>
</feature>
<accession>G8C3V3</accession>
<keyword evidence="1" id="KW-0732">Signal</keyword>
<dbReference type="EMBL" id="HE613254">
    <property type="protein sequence ID" value="CCE67001.1"/>
    <property type="molecule type" value="Genomic_DNA"/>
</dbReference>
<organism evidence="2">
    <name type="scientific">Candidatus Mycoplasma haematominutum 'Birmingham 1'</name>
    <dbReference type="NCBI Taxonomy" id="1116213"/>
    <lineage>
        <taxon>Bacteria</taxon>
        <taxon>Bacillati</taxon>
        <taxon>Mycoplasmatota</taxon>
        <taxon>Mollicutes</taxon>
        <taxon>Mycoplasmataceae</taxon>
        <taxon>Mycoplasma</taxon>
    </lineage>
</organism>
<evidence type="ECO:0000256" key="1">
    <source>
        <dbReference type="SAM" id="SignalP"/>
    </source>
</evidence>
<sequence>MLLLLKLCLGLVFAAGVSSAVAVPVVMNYRGKGPNTTYTESRGGQSTYTLELSQCRESGTTSSDSLDLGATGHHSVCWRVESGESTQISEQEKYTQLFKDIWNKKDEEWNNKSYGEWTDNCTSSNPQWTVFSSGSDGEQTAEEQYLGLCNSSKGSKETPFIKKEVKQGKTSLWSCSTDCWKADSTQGGQTGTTQLQDAAEDKWKEVKFYKQS</sequence>
<dbReference type="KEGG" id="mhb:MHM_04830"/>
<feature type="signal peptide" evidence="1">
    <location>
        <begin position="1"/>
        <end position="22"/>
    </location>
</feature>
<name>G8C3V3_9MOLU</name>
<dbReference type="HOGENOM" id="CLU_107062_1_0_14"/>
<gene>
    <name evidence="2" type="ORF">MHM_04830</name>
</gene>
<reference evidence="2" key="2">
    <citation type="submission" date="2011-11" db="EMBL/GenBank/DDBJ databases">
        <authorList>
            <person name="Barker E."/>
        </authorList>
    </citation>
    <scope>NUCLEOTIDE SEQUENCE</scope>
    <source>
        <strain evidence="2">Birmingham 1</strain>
    </source>
</reference>
<dbReference type="OrthoDB" id="5290752at2"/>
<evidence type="ECO:0000313" key="2">
    <source>
        <dbReference type="EMBL" id="CCE67001.1"/>
    </source>
</evidence>
<reference evidence="2" key="1">
    <citation type="submission" date="2011-11" db="EMBL/GenBank/DDBJ databases">
        <title>Complete genome sequence of Candidatus Mycoplasma haemominutum.</title>
        <authorList>
            <person name="Barker E.N."/>
            <person name="Darby A.C."/>
            <person name="Helps C.R."/>
            <person name="Peters I.R."/>
            <person name="Hughes M.A."/>
            <person name="Radford A.D."/>
            <person name="Novacco M."/>
            <person name="Boretti F."/>
            <person name="Hofmann-Lehmann R."/>
            <person name="Tasker S."/>
        </authorList>
    </citation>
    <scope>NUCLEOTIDE SEQUENCE</scope>
    <source>
        <strain evidence="2">Birmingham 1</strain>
    </source>
</reference>
<dbReference type="RefSeq" id="WP_015511866.1">
    <property type="nucleotide sequence ID" value="NC_021007.1"/>
</dbReference>
<dbReference type="AlphaFoldDB" id="G8C3V3"/>